<dbReference type="Proteomes" id="UP000199607">
    <property type="component" value="Unassembled WGS sequence"/>
</dbReference>
<keyword evidence="1" id="KW-1133">Transmembrane helix</keyword>
<sequence>MLEGFFEITTAIGVLGVALVWQGDSLMEMFTIGIDEKRALKRHKRTALKSAVILLVLGPLYTVAGSIMGLPLASCINLVPW</sequence>
<name>A0A1I4BD05_9EURY</name>
<dbReference type="EMBL" id="FOTC01000001">
    <property type="protein sequence ID" value="SFK66665.1"/>
    <property type="molecule type" value="Genomic_DNA"/>
</dbReference>
<evidence type="ECO:0000313" key="3">
    <source>
        <dbReference type="Proteomes" id="UP000199607"/>
    </source>
</evidence>
<evidence type="ECO:0000256" key="1">
    <source>
        <dbReference type="SAM" id="Phobius"/>
    </source>
</evidence>
<dbReference type="STRING" id="553466.SAMN04487950_0481"/>
<feature type="transmembrane region" description="Helical" evidence="1">
    <location>
        <begin position="51"/>
        <end position="79"/>
    </location>
</feature>
<evidence type="ECO:0000313" key="2">
    <source>
        <dbReference type="EMBL" id="SFK66665.1"/>
    </source>
</evidence>
<proteinExistence type="predicted"/>
<keyword evidence="1" id="KW-0812">Transmembrane</keyword>
<organism evidence="2 3">
    <name type="scientific">Halogranum rubrum</name>
    <dbReference type="NCBI Taxonomy" id="553466"/>
    <lineage>
        <taxon>Archaea</taxon>
        <taxon>Methanobacteriati</taxon>
        <taxon>Methanobacteriota</taxon>
        <taxon>Stenosarchaea group</taxon>
        <taxon>Halobacteria</taxon>
        <taxon>Halobacteriales</taxon>
        <taxon>Haloferacaceae</taxon>
    </lineage>
</organism>
<dbReference type="AlphaFoldDB" id="A0A1I4BD05"/>
<accession>A0A1I4BD05</accession>
<protein>
    <submittedName>
        <fullName evidence="2">Uncharacterized protein</fullName>
    </submittedName>
</protein>
<keyword evidence="1" id="KW-0472">Membrane</keyword>
<feature type="transmembrane region" description="Helical" evidence="1">
    <location>
        <begin position="6"/>
        <end position="30"/>
    </location>
</feature>
<dbReference type="Pfam" id="PF25946">
    <property type="entry name" value="DUF7985"/>
    <property type="match status" value="1"/>
</dbReference>
<reference evidence="3" key="1">
    <citation type="submission" date="2016-10" db="EMBL/GenBank/DDBJ databases">
        <authorList>
            <person name="Varghese N."/>
            <person name="Submissions S."/>
        </authorList>
    </citation>
    <scope>NUCLEOTIDE SEQUENCE [LARGE SCALE GENOMIC DNA]</scope>
    <source>
        <strain evidence="3">CGMCC 1.7738</strain>
    </source>
</reference>
<dbReference type="InterPro" id="IPR058291">
    <property type="entry name" value="DUF7985"/>
</dbReference>
<keyword evidence="3" id="KW-1185">Reference proteome</keyword>
<gene>
    <name evidence="2" type="ORF">SAMN04487950_0481</name>
</gene>